<protein>
    <submittedName>
        <fullName evidence="1">Uncharacterized protein</fullName>
    </submittedName>
</protein>
<dbReference type="Proteomes" id="UP000316714">
    <property type="component" value="Unassembled WGS sequence"/>
</dbReference>
<evidence type="ECO:0000313" key="2">
    <source>
        <dbReference type="Proteomes" id="UP000316714"/>
    </source>
</evidence>
<accession>A0A5C5VIS2</accession>
<dbReference type="OrthoDB" id="1495450at2"/>
<keyword evidence="2" id="KW-1185">Reference proteome</keyword>
<name>A0A5C5VIS2_9BACT</name>
<comment type="caution">
    <text evidence="1">The sequence shown here is derived from an EMBL/GenBank/DDBJ whole genome shotgun (WGS) entry which is preliminary data.</text>
</comment>
<gene>
    <name evidence="1" type="ORF">KOR34_25460</name>
</gene>
<sequence>MIGRHDDGGRLVLLFALAFVAISVPSACPCRAANAVVTVMAPLDWPVESMMKRMQGQRQAIVFVDPNDYRGRTAMSQAIEVSARSGAPFTFCFVGPADADEAYFDTPLFGAIRRMGLGVHRDVGGVEASRFGASTSGVCVAYDARGRLCFFGDLAPTGPGYTKEDGSDAVMKGLSRIRGRSDHLFLSPITGPALLPIAADQP</sequence>
<evidence type="ECO:0000313" key="1">
    <source>
        <dbReference type="EMBL" id="TWT37592.1"/>
    </source>
</evidence>
<dbReference type="EMBL" id="SIHJ01000001">
    <property type="protein sequence ID" value="TWT37592.1"/>
    <property type="molecule type" value="Genomic_DNA"/>
</dbReference>
<dbReference type="AlphaFoldDB" id="A0A5C5VIS2"/>
<dbReference type="RefSeq" id="WP_146564918.1">
    <property type="nucleotide sequence ID" value="NZ_SIHJ01000001.1"/>
</dbReference>
<reference evidence="1 2" key="1">
    <citation type="submission" date="2019-02" db="EMBL/GenBank/DDBJ databases">
        <title>Deep-cultivation of Planctomycetes and their phenomic and genomic characterization uncovers novel biology.</title>
        <authorList>
            <person name="Wiegand S."/>
            <person name="Jogler M."/>
            <person name="Boedeker C."/>
            <person name="Pinto D."/>
            <person name="Vollmers J."/>
            <person name="Rivas-Marin E."/>
            <person name="Kohn T."/>
            <person name="Peeters S.H."/>
            <person name="Heuer A."/>
            <person name="Rast P."/>
            <person name="Oberbeckmann S."/>
            <person name="Bunk B."/>
            <person name="Jeske O."/>
            <person name="Meyerdierks A."/>
            <person name="Storesund J.E."/>
            <person name="Kallscheuer N."/>
            <person name="Luecker S."/>
            <person name="Lage O.M."/>
            <person name="Pohl T."/>
            <person name="Merkel B.J."/>
            <person name="Hornburger P."/>
            <person name="Mueller R.-W."/>
            <person name="Bruemmer F."/>
            <person name="Labrenz M."/>
            <person name="Spormann A.M."/>
            <person name="Op Den Camp H."/>
            <person name="Overmann J."/>
            <person name="Amann R."/>
            <person name="Jetten M.S.M."/>
            <person name="Mascher T."/>
            <person name="Medema M.H."/>
            <person name="Devos D.P."/>
            <person name="Kaster A.-K."/>
            <person name="Ovreas L."/>
            <person name="Rohde M."/>
            <person name="Galperin M.Y."/>
            <person name="Jogler C."/>
        </authorList>
    </citation>
    <scope>NUCLEOTIDE SEQUENCE [LARGE SCALE GENOMIC DNA]</scope>
    <source>
        <strain evidence="1 2">KOR34</strain>
    </source>
</reference>
<organism evidence="1 2">
    <name type="scientific">Posidoniimonas corsicana</name>
    <dbReference type="NCBI Taxonomy" id="1938618"/>
    <lineage>
        <taxon>Bacteria</taxon>
        <taxon>Pseudomonadati</taxon>
        <taxon>Planctomycetota</taxon>
        <taxon>Planctomycetia</taxon>
        <taxon>Pirellulales</taxon>
        <taxon>Lacipirellulaceae</taxon>
        <taxon>Posidoniimonas</taxon>
    </lineage>
</organism>
<proteinExistence type="predicted"/>